<name>A0A9Y2KWT8_9RHOB</name>
<dbReference type="EMBL" id="CP127247">
    <property type="protein sequence ID" value="WIY23466.1"/>
    <property type="molecule type" value="Genomic_DNA"/>
</dbReference>
<feature type="transmembrane region" description="Helical" evidence="1">
    <location>
        <begin position="35"/>
        <end position="53"/>
    </location>
</feature>
<organism evidence="2 3">
    <name type="scientific">Parasedimentitalea psychrophila</name>
    <dbReference type="NCBI Taxonomy" id="2997337"/>
    <lineage>
        <taxon>Bacteria</taxon>
        <taxon>Pseudomonadati</taxon>
        <taxon>Pseudomonadota</taxon>
        <taxon>Alphaproteobacteria</taxon>
        <taxon>Rhodobacterales</taxon>
        <taxon>Paracoccaceae</taxon>
        <taxon>Parasedimentitalea</taxon>
    </lineage>
</organism>
<feature type="transmembrane region" description="Helical" evidence="1">
    <location>
        <begin position="59"/>
        <end position="77"/>
    </location>
</feature>
<feature type="transmembrane region" description="Helical" evidence="1">
    <location>
        <begin position="89"/>
        <end position="108"/>
    </location>
</feature>
<dbReference type="RefSeq" id="WP_270917929.1">
    <property type="nucleotide sequence ID" value="NZ_CP127247.1"/>
</dbReference>
<dbReference type="Proteomes" id="UP001238334">
    <property type="component" value="Chromosome"/>
</dbReference>
<proteinExistence type="predicted"/>
<feature type="transmembrane region" description="Helical" evidence="1">
    <location>
        <begin position="128"/>
        <end position="148"/>
    </location>
</feature>
<evidence type="ECO:0000313" key="2">
    <source>
        <dbReference type="EMBL" id="WIY23466.1"/>
    </source>
</evidence>
<keyword evidence="1" id="KW-0812">Transmembrane</keyword>
<evidence type="ECO:0000313" key="3">
    <source>
        <dbReference type="Proteomes" id="UP001238334"/>
    </source>
</evidence>
<keyword evidence="1" id="KW-0472">Membrane</keyword>
<keyword evidence="3" id="KW-1185">Reference proteome</keyword>
<dbReference type="KEGG" id="ppso:QPJ95_12425"/>
<gene>
    <name evidence="2" type="ORF">QPJ95_12425</name>
</gene>
<sequence>MEFLTGAPVWVWPLLAGLTLLGLQSTRERSTRVQLVCILPLLGLLGLRTVLALPVGLSIWAGFLAGYALATLLGFRLQGRWILNRQGNTVMLAGEWLTLITIMVVFWANFLRGVLQAVAPGQLAELSFVLPFTLVLGISSGLFLGRALRVIRADQSNSGSG</sequence>
<feature type="transmembrane region" description="Helical" evidence="1">
    <location>
        <begin position="6"/>
        <end position="23"/>
    </location>
</feature>
<accession>A0A9Y2KWT8</accession>
<protein>
    <recommendedName>
        <fullName evidence="4">DUF1453 domain-containing protein</fullName>
    </recommendedName>
</protein>
<evidence type="ECO:0008006" key="4">
    <source>
        <dbReference type="Google" id="ProtNLM"/>
    </source>
</evidence>
<reference evidence="2 3" key="1">
    <citation type="submission" date="2023-06" db="EMBL/GenBank/DDBJ databases">
        <title>Parasedimentitalea psychrophila sp. nov., a psychrophilic bacterium isolated from deep-sea sediment.</title>
        <authorList>
            <person name="Li A."/>
        </authorList>
    </citation>
    <scope>NUCLEOTIDE SEQUENCE [LARGE SCALE GENOMIC DNA]</scope>
    <source>
        <strain evidence="2 3">QS115</strain>
    </source>
</reference>
<evidence type="ECO:0000256" key="1">
    <source>
        <dbReference type="SAM" id="Phobius"/>
    </source>
</evidence>
<keyword evidence="1" id="KW-1133">Transmembrane helix</keyword>
<dbReference type="AlphaFoldDB" id="A0A9Y2KWT8"/>